<dbReference type="PANTHER" id="PTHR31749:SF3">
    <property type="entry name" value="KINETOCHORE-ASSOCIATED PROTEIN NSL1 HOMOLOG"/>
    <property type="match status" value="1"/>
</dbReference>
<comment type="caution">
    <text evidence="2">The sequence shown here is derived from an EMBL/GenBank/DDBJ whole genome shotgun (WGS) entry which is preliminary data.</text>
</comment>
<name>A0ABR1QWW2_9PEZI</name>
<evidence type="ECO:0008006" key="4">
    <source>
        <dbReference type="Google" id="ProtNLM"/>
    </source>
</evidence>
<accession>A0ABR1QWW2</accession>
<dbReference type="GeneID" id="92070387"/>
<dbReference type="InterPro" id="IPR013950">
    <property type="entry name" value="Mis14/Nsl1"/>
</dbReference>
<evidence type="ECO:0000313" key="2">
    <source>
        <dbReference type="EMBL" id="KAK7966826.1"/>
    </source>
</evidence>
<gene>
    <name evidence="2" type="ORF">PG986_001103</name>
</gene>
<reference evidence="2 3" key="1">
    <citation type="submission" date="2023-01" db="EMBL/GenBank/DDBJ databases">
        <title>Analysis of 21 Apiospora genomes using comparative genomics revels a genus with tremendous synthesis potential of carbohydrate active enzymes and secondary metabolites.</title>
        <authorList>
            <person name="Sorensen T."/>
        </authorList>
    </citation>
    <scope>NUCLEOTIDE SEQUENCE [LARGE SCALE GENOMIC DNA]</scope>
    <source>
        <strain evidence="2 3">CBS 24483</strain>
    </source>
</reference>
<organism evidence="2 3">
    <name type="scientific">Apiospora aurea</name>
    <dbReference type="NCBI Taxonomy" id="335848"/>
    <lineage>
        <taxon>Eukaryota</taxon>
        <taxon>Fungi</taxon>
        <taxon>Dikarya</taxon>
        <taxon>Ascomycota</taxon>
        <taxon>Pezizomycotina</taxon>
        <taxon>Sordariomycetes</taxon>
        <taxon>Xylariomycetidae</taxon>
        <taxon>Amphisphaeriales</taxon>
        <taxon>Apiosporaceae</taxon>
        <taxon>Apiospora</taxon>
    </lineage>
</organism>
<dbReference type="EMBL" id="JAQQWE010000001">
    <property type="protein sequence ID" value="KAK7966826.1"/>
    <property type="molecule type" value="Genomic_DNA"/>
</dbReference>
<feature type="region of interest" description="Disordered" evidence="1">
    <location>
        <begin position="174"/>
        <end position="220"/>
    </location>
</feature>
<protein>
    <recommendedName>
        <fullName evidence="4">Kinetochore protein mis14</fullName>
    </recommendedName>
</protein>
<feature type="compositionally biased region" description="Basic and acidic residues" evidence="1">
    <location>
        <begin position="202"/>
        <end position="220"/>
    </location>
</feature>
<feature type="compositionally biased region" description="Low complexity" evidence="1">
    <location>
        <begin position="174"/>
        <end position="193"/>
    </location>
</feature>
<proteinExistence type="predicted"/>
<evidence type="ECO:0000256" key="1">
    <source>
        <dbReference type="SAM" id="MobiDB-lite"/>
    </source>
</evidence>
<evidence type="ECO:0000313" key="3">
    <source>
        <dbReference type="Proteomes" id="UP001391051"/>
    </source>
</evidence>
<keyword evidence="3" id="KW-1185">Reference proteome</keyword>
<dbReference type="RefSeq" id="XP_066706218.1">
    <property type="nucleotide sequence ID" value="XM_066837325.1"/>
</dbReference>
<sequence>MDTAVSAHQRKIELQSPEDLAFLLANVRRAATARIDEAFPPVEGAQGEDELRTRIEQLINEYIQKTFELAAPNLSINGMPVDPTQLSSNATYSSSGNPAEPEVVYTPFDARKRARVEELTREEEDLLRDIAHLKKTVPGAAAAAWVTGVQAGIKADEEALEALKAADEQAQAEAQAAAATTTNGDGTQQQQKQQQKRKRKQKDGGEETGLRVEGLERQAEVERRYGEAVAGLERLKKEMPSIVAKMERARGAGGYVVTER</sequence>
<dbReference type="Pfam" id="PF08641">
    <property type="entry name" value="Mis14"/>
    <property type="match status" value="1"/>
</dbReference>
<dbReference type="PANTHER" id="PTHR31749">
    <property type="entry name" value="KINETOCHORE-ASSOCIATED PROTEIN NSL1 HOMOLOG"/>
    <property type="match status" value="1"/>
</dbReference>
<dbReference type="Proteomes" id="UP001391051">
    <property type="component" value="Unassembled WGS sequence"/>
</dbReference>